<dbReference type="InterPro" id="IPR036514">
    <property type="entry name" value="SGNH_hydro_sf"/>
</dbReference>
<keyword evidence="1" id="KW-0732">Signal</keyword>
<dbReference type="Gene3D" id="3.40.50.1110">
    <property type="entry name" value="SGNH hydrolase"/>
    <property type="match status" value="1"/>
</dbReference>
<gene>
    <name evidence="2" type="ORF">CU098_013762</name>
</gene>
<dbReference type="GO" id="GO:0004620">
    <property type="term" value="F:phospholipase activity"/>
    <property type="evidence" value="ECO:0007669"/>
    <property type="project" value="InterPro"/>
</dbReference>
<dbReference type="PANTHER" id="PTHR21325">
    <property type="entry name" value="PHOSPHOLIPASE B, PLB1"/>
    <property type="match status" value="1"/>
</dbReference>
<evidence type="ECO:0008006" key="4">
    <source>
        <dbReference type="Google" id="ProtNLM"/>
    </source>
</evidence>
<reference evidence="2 3" key="1">
    <citation type="journal article" date="2018" name="G3 (Bethesda)">
        <title>Phylogenetic and Phylogenomic Definition of Rhizopus Species.</title>
        <authorList>
            <person name="Gryganskyi A.P."/>
            <person name="Golan J."/>
            <person name="Dolatabadi S."/>
            <person name="Mondo S."/>
            <person name="Robb S."/>
            <person name="Idnurm A."/>
            <person name="Muszewska A."/>
            <person name="Steczkiewicz K."/>
            <person name="Masonjones S."/>
            <person name="Liao H.L."/>
            <person name="Gajdeczka M.T."/>
            <person name="Anike F."/>
            <person name="Vuek A."/>
            <person name="Anishchenko I.M."/>
            <person name="Voigt K."/>
            <person name="de Hoog G.S."/>
            <person name="Smith M.E."/>
            <person name="Heitman J."/>
            <person name="Vilgalys R."/>
            <person name="Stajich J.E."/>
        </authorList>
    </citation>
    <scope>NUCLEOTIDE SEQUENCE [LARGE SCALE GENOMIC DNA]</scope>
    <source>
        <strain evidence="2 3">LSU 92-RS-03</strain>
    </source>
</reference>
<comment type="caution">
    <text evidence="2">The sequence shown here is derived from an EMBL/GenBank/DDBJ whole genome shotgun (WGS) entry which is preliminary data.</text>
</comment>
<dbReference type="Proteomes" id="UP000253551">
    <property type="component" value="Unassembled WGS sequence"/>
</dbReference>
<feature type="chain" id="PRO_5016621545" description="SGNH hydrolase-type esterase domain-containing protein" evidence="1">
    <location>
        <begin position="19"/>
        <end position="363"/>
    </location>
</feature>
<protein>
    <recommendedName>
        <fullName evidence="4">SGNH hydrolase-type esterase domain-containing protein</fullName>
    </recommendedName>
</protein>
<evidence type="ECO:0000256" key="1">
    <source>
        <dbReference type="SAM" id="SignalP"/>
    </source>
</evidence>
<evidence type="ECO:0000313" key="2">
    <source>
        <dbReference type="EMBL" id="RCI07041.1"/>
    </source>
</evidence>
<organism evidence="2 3">
    <name type="scientific">Rhizopus stolonifer</name>
    <name type="common">Rhizopus nigricans</name>
    <dbReference type="NCBI Taxonomy" id="4846"/>
    <lineage>
        <taxon>Eukaryota</taxon>
        <taxon>Fungi</taxon>
        <taxon>Fungi incertae sedis</taxon>
        <taxon>Mucoromycota</taxon>
        <taxon>Mucoromycotina</taxon>
        <taxon>Mucoromycetes</taxon>
        <taxon>Mucorales</taxon>
        <taxon>Mucorineae</taxon>
        <taxon>Rhizopodaceae</taxon>
        <taxon>Rhizopus</taxon>
    </lineage>
</organism>
<dbReference type="PANTHER" id="PTHR21325:SF31">
    <property type="entry name" value="GH22081P-RELATED"/>
    <property type="match status" value="1"/>
</dbReference>
<sequence>MKLNTAVLLLVSVSYVYSMGANDISGCPPLPKRAPPTSVFDLRADDIKVIAALGDSVTAALAAVNVGTEYVNPQQFREYRGQSLLMGGDPGAQSLANYIKYYQNDLVGASEGVNDARYCPDHLNAAQTGSSSEGLDNQVDYILKYVGRSTRLYDEWKMVNIYIGYNDISAFCLPGKSPQKSGENVFNAIKRLVDNLDKTFINVLTVEHYNQLITIPYDHPGYVKPFRDGTNIRSYECICCSKEDVSTMGQQVDEYNSELSKAVDRANDYISDDLIGSLLESTGLKQRKNVAVALQPLDLNKNSVPYDSFSNLDGFHPNLKTHKFASRLLWRQMYYKRQDKLSAQNFDEEFPVYCPTAEDRFQA</sequence>
<dbReference type="GO" id="GO:0006644">
    <property type="term" value="P:phospholipid metabolic process"/>
    <property type="evidence" value="ECO:0007669"/>
    <property type="project" value="TreeGrafter"/>
</dbReference>
<accession>A0A367KXV7</accession>
<feature type="signal peptide" evidence="1">
    <location>
        <begin position="1"/>
        <end position="18"/>
    </location>
</feature>
<dbReference type="EMBL" id="PJQM01000044">
    <property type="protein sequence ID" value="RCI07041.1"/>
    <property type="molecule type" value="Genomic_DNA"/>
</dbReference>
<dbReference type="InterPro" id="IPR038885">
    <property type="entry name" value="PLB1"/>
</dbReference>
<dbReference type="STRING" id="4846.A0A367KXV7"/>
<keyword evidence="3" id="KW-1185">Reference proteome</keyword>
<dbReference type="InterPro" id="IPR001087">
    <property type="entry name" value="GDSL"/>
</dbReference>
<dbReference type="SUPFAM" id="SSF52266">
    <property type="entry name" value="SGNH hydrolase"/>
    <property type="match status" value="1"/>
</dbReference>
<evidence type="ECO:0000313" key="3">
    <source>
        <dbReference type="Proteomes" id="UP000253551"/>
    </source>
</evidence>
<dbReference type="AlphaFoldDB" id="A0A367KXV7"/>
<dbReference type="Pfam" id="PF00657">
    <property type="entry name" value="Lipase_GDSL"/>
    <property type="match status" value="1"/>
</dbReference>
<proteinExistence type="predicted"/>
<name>A0A367KXV7_RHIST</name>
<dbReference type="OrthoDB" id="10265800at2759"/>